<dbReference type="InterPro" id="IPR010982">
    <property type="entry name" value="Lambda_DNA-bd_dom_sf"/>
</dbReference>
<accession>A0A857F8E9</accession>
<keyword evidence="4" id="KW-1185">Reference proteome</keyword>
<evidence type="ECO:0000313" key="3">
    <source>
        <dbReference type="EMBL" id="QHB34792.1"/>
    </source>
</evidence>
<reference evidence="4" key="1">
    <citation type="submission" date="2019-09" db="EMBL/GenBank/DDBJ databases">
        <title>Yersinia canariae sp. nov., isolated from a human yersiniosis case.</title>
        <authorList>
            <person name="Nguyen S.V."/>
            <person name="Greig D."/>
            <person name="Hurley D."/>
            <person name="Cao Y."/>
            <person name="McCabe E."/>
            <person name="Mitchell M."/>
            <person name="Jenkins C."/>
            <person name="Fanning S."/>
        </authorList>
    </citation>
    <scope>NUCLEOTIDE SEQUENCE [LARGE SCALE GENOMIC DNA]</scope>
    <source>
        <strain evidence="4">NCTC 14382</strain>
    </source>
</reference>
<evidence type="ECO:0000259" key="1">
    <source>
        <dbReference type="Pfam" id="PF07022"/>
    </source>
</evidence>
<evidence type="ECO:0000259" key="2">
    <source>
        <dbReference type="Pfam" id="PF16452"/>
    </source>
</evidence>
<gene>
    <name evidence="3" type="ORF">F0T03_14725</name>
</gene>
<dbReference type="Gene3D" id="1.10.260.40">
    <property type="entry name" value="lambda repressor-like DNA-binding domains"/>
    <property type="match status" value="1"/>
</dbReference>
<dbReference type="InterPro" id="IPR010744">
    <property type="entry name" value="Phage_CI_N"/>
</dbReference>
<name>A0A857F8E9_9GAMM</name>
<dbReference type="Pfam" id="PF07022">
    <property type="entry name" value="Phage_CI_repr"/>
    <property type="match status" value="1"/>
</dbReference>
<dbReference type="InterPro" id="IPR032499">
    <property type="entry name" value="Phage_CI_C"/>
</dbReference>
<dbReference type="GO" id="GO:0051259">
    <property type="term" value="P:protein complex oligomerization"/>
    <property type="evidence" value="ECO:0007669"/>
    <property type="project" value="InterPro"/>
</dbReference>
<protein>
    <submittedName>
        <fullName evidence="3">Phage repressor protein CI</fullName>
    </submittedName>
</protein>
<dbReference type="EMBL" id="CP043727">
    <property type="protein sequence ID" value="QHB34792.1"/>
    <property type="molecule type" value="Genomic_DNA"/>
</dbReference>
<dbReference type="Proteomes" id="UP000464402">
    <property type="component" value="Chromosome"/>
</dbReference>
<dbReference type="GO" id="GO:0003677">
    <property type="term" value="F:DNA binding"/>
    <property type="evidence" value="ECO:0007669"/>
    <property type="project" value="InterPro"/>
</dbReference>
<dbReference type="RefSeq" id="WP_159680913.1">
    <property type="nucleotide sequence ID" value="NZ_CP043727.1"/>
</dbReference>
<organism evidence="3 4">
    <name type="scientific">Yersinia canariae</name>
    <dbReference type="NCBI Taxonomy" id="2607663"/>
    <lineage>
        <taxon>Bacteria</taxon>
        <taxon>Pseudomonadati</taxon>
        <taxon>Pseudomonadota</taxon>
        <taxon>Gammaproteobacteria</taxon>
        <taxon>Enterobacterales</taxon>
        <taxon>Yersiniaceae</taxon>
        <taxon>Yersinia</taxon>
    </lineage>
</organism>
<dbReference type="Gene3D" id="2.10.109.10">
    <property type="entry name" value="Umud Fragment, subunit A"/>
    <property type="match status" value="1"/>
</dbReference>
<evidence type="ECO:0000313" key="4">
    <source>
        <dbReference type="Proteomes" id="UP000464402"/>
    </source>
</evidence>
<dbReference type="Pfam" id="PF16452">
    <property type="entry name" value="Phage_CI_C"/>
    <property type="match status" value="1"/>
</dbReference>
<dbReference type="GO" id="GO:0045892">
    <property type="term" value="P:negative regulation of DNA-templated transcription"/>
    <property type="evidence" value="ECO:0007669"/>
    <property type="project" value="InterPro"/>
</dbReference>
<proteinExistence type="predicted"/>
<sequence length="192" mass="20887">MIIDFSSGGAQVLDRIATAYGFSSKIQLAQHFDIAGSSLSNRYKRDSFPSDFVVQCMAETGADLAWLVTGEGDIYGKEVESDTTRTIEKLKIVNGKLASDGVLTLDQSFISRPAKQLQAVIDDHNIYLIEMAVTDLSDGKWLVDIEGNVSIRDLALIPAKRVHVTGSKVPFECDVSDINGLGQVVGIYSEIK</sequence>
<dbReference type="KEGG" id="yca:F0T03_14725"/>
<feature type="domain" description="Bacteriophage CI repressor N-terminal" evidence="1">
    <location>
        <begin position="11"/>
        <end position="75"/>
    </location>
</feature>
<dbReference type="AlphaFoldDB" id="A0A857F8E9"/>
<feature type="domain" description="Bacteriophage CI repressor C-terminal" evidence="2">
    <location>
        <begin position="87"/>
        <end position="185"/>
    </location>
</feature>